<dbReference type="Gene3D" id="3.80.30.20">
    <property type="entry name" value="tm_1862 like domain"/>
    <property type="match status" value="1"/>
</dbReference>
<feature type="domain" description="Radical SAM core" evidence="8">
    <location>
        <begin position="190"/>
        <end position="420"/>
    </location>
</feature>
<dbReference type="InterPro" id="IPR051198">
    <property type="entry name" value="BchE-like"/>
</dbReference>
<dbReference type="CDD" id="cd01335">
    <property type="entry name" value="Radical_SAM"/>
    <property type="match status" value="1"/>
</dbReference>
<gene>
    <name evidence="9" type="ORF">COS99_05895</name>
</gene>
<dbReference type="PANTHER" id="PTHR43409">
    <property type="entry name" value="ANAEROBIC MAGNESIUM-PROTOPORPHYRIN IX MONOMETHYL ESTER CYCLASE-RELATED"/>
    <property type="match status" value="1"/>
</dbReference>
<dbReference type="SUPFAM" id="SSF102114">
    <property type="entry name" value="Radical SAM enzymes"/>
    <property type="match status" value="1"/>
</dbReference>
<evidence type="ECO:0000313" key="10">
    <source>
        <dbReference type="Proteomes" id="UP000230052"/>
    </source>
</evidence>
<evidence type="ECO:0000256" key="2">
    <source>
        <dbReference type="ARBA" id="ARBA00022603"/>
    </source>
</evidence>
<keyword evidence="2" id="KW-0489">Methyltransferase</keyword>
<dbReference type="InterPro" id="IPR006158">
    <property type="entry name" value="Cobalamin-bd"/>
</dbReference>
<keyword evidence="4" id="KW-0949">S-adenosyl-L-methionine</keyword>
<keyword evidence="6" id="KW-0408">Iron</keyword>
<evidence type="ECO:0000256" key="1">
    <source>
        <dbReference type="ARBA" id="ARBA00001966"/>
    </source>
</evidence>
<dbReference type="GO" id="GO:0003824">
    <property type="term" value="F:catalytic activity"/>
    <property type="evidence" value="ECO:0007669"/>
    <property type="project" value="InterPro"/>
</dbReference>
<reference evidence="9 10" key="1">
    <citation type="submission" date="2017-09" db="EMBL/GenBank/DDBJ databases">
        <title>Depth-based differentiation of microbial function through sediment-hosted aquifers and enrichment of novel symbionts in the deep terrestrial subsurface.</title>
        <authorList>
            <person name="Probst A.J."/>
            <person name="Ladd B."/>
            <person name="Jarett J.K."/>
            <person name="Geller-Mcgrath D.E."/>
            <person name="Sieber C.M."/>
            <person name="Emerson J.B."/>
            <person name="Anantharaman K."/>
            <person name="Thomas B.C."/>
            <person name="Malmstrom R."/>
            <person name="Stieglmeier M."/>
            <person name="Klingl A."/>
            <person name="Woyke T."/>
            <person name="Ryan C.M."/>
            <person name="Banfield J.F."/>
        </authorList>
    </citation>
    <scope>NUCLEOTIDE SEQUENCE [LARGE SCALE GENOMIC DNA]</scope>
    <source>
        <strain evidence="9">CG07_land_8_20_14_0_80_42_15</strain>
    </source>
</reference>
<evidence type="ECO:0000256" key="5">
    <source>
        <dbReference type="ARBA" id="ARBA00022723"/>
    </source>
</evidence>
<keyword evidence="5" id="KW-0479">Metal-binding</keyword>
<keyword evidence="3" id="KW-0808">Transferase</keyword>
<dbReference type="SMART" id="SM00729">
    <property type="entry name" value="Elp3"/>
    <property type="match status" value="1"/>
</dbReference>
<dbReference type="GO" id="GO:0051539">
    <property type="term" value="F:4 iron, 4 sulfur cluster binding"/>
    <property type="evidence" value="ECO:0007669"/>
    <property type="project" value="UniProtKB-KW"/>
</dbReference>
<dbReference type="SFLD" id="SFLDS00029">
    <property type="entry name" value="Radical_SAM"/>
    <property type="match status" value="1"/>
</dbReference>
<comment type="caution">
    <text evidence="9">The sequence shown here is derived from an EMBL/GenBank/DDBJ whole genome shotgun (WGS) entry which is preliminary data.</text>
</comment>
<dbReference type="GO" id="GO:0031419">
    <property type="term" value="F:cobalamin binding"/>
    <property type="evidence" value="ECO:0007669"/>
    <property type="project" value="InterPro"/>
</dbReference>
<dbReference type="SFLD" id="SFLDG01123">
    <property type="entry name" value="methyltransferase_(Class_B)"/>
    <property type="match status" value="1"/>
</dbReference>
<keyword evidence="7" id="KW-0411">Iron-sulfur</keyword>
<evidence type="ECO:0000313" key="9">
    <source>
        <dbReference type="EMBL" id="PIU41392.1"/>
    </source>
</evidence>
<dbReference type="GO" id="GO:0046872">
    <property type="term" value="F:metal ion binding"/>
    <property type="evidence" value="ECO:0007669"/>
    <property type="project" value="UniProtKB-KW"/>
</dbReference>
<dbReference type="PANTHER" id="PTHR43409:SF7">
    <property type="entry name" value="BLL1977 PROTEIN"/>
    <property type="match status" value="1"/>
</dbReference>
<dbReference type="Pfam" id="PF04055">
    <property type="entry name" value="Radical_SAM"/>
    <property type="match status" value="1"/>
</dbReference>
<evidence type="ECO:0000259" key="8">
    <source>
        <dbReference type="PROSITE" id="PS51918"/>
    </source>
</evidence>
<evidence type="ECO:0000256" key="4">
    <source>
        <dbReference type="ARBA" id="ARBA00022691"/>
    </source>
</evidence>
<dbReference type="InterPro" id="IPR007197">
    <property type="entry name" value="rSAM"/>
</dbReference>
<evidence type="ECO:0000256" key="7">
    <source>
        <dbReference type="ARBA" id="ARBA00023014"/>
    </source>
</evidence>
<dbReference type="GO" id="GO:0005829">
    <property type="term" value="C:cytosol"/>
    <property type="evidence" value="ECO:0007669"/>
    <property type="project" value="TreeGrafter"/>
</dbReference>
<sequence>MKYKHALFLNPYVAHKDDTRSIMEIFPPTGLEYVAANAKGLADKITLIDLRYEKDLSDVNKLLDFIRKEINIVCVSLGWRRQLNEIYDLLNRMPDNIPLVVGGYTATEITEDLFKASPRINIIVRGEGEETIKEIFKCLPLENILGISYRNNGSIIHNANRPLPDVNAIAAPDRSLRRNKYNMRLNGVDLTSPTYDYMLSARGCAYNCKFCTFSLNPLGQKRNYSARSIDSVIEEIEGITADIVLFSDDNFFVDVKRAEKICDLIVECKIKKRFIAQARIEITKHPRLLEKAVKAGFKMFLIGLESPHDHILAQMNKGFNSDDIRKAFEILRKYPIYCHGYFIYGNIGETEEEMMCIPKFAKEIKVDSISYNKLRIDKYSALKELAEKTPGYHITDKGELYSDMYSHPALKKIGKKIRFSFYTLPRLLKIAWKMNIVRFYTFKDIMSFLIVSPFVLKNIVVKEIQKGRLGNSIKRTFMSNQGRS</sequence>
<dbReference type="AlphaFoldDB" id="A0A2J0KS48"/>
<dbReference type="Gene3D" id="3.40.50.280">
    <property type="entry name" value="Cobalamin-binding domain"/>
    <property type="match status" value="1"/>
</dbReference>
<accession>A0A2J0KS48</accession>
<protein>
    <recommendedName>
        <fullName evidence="8">Radical SAM core domain-containing protein</fullName>
    </recommendedName>
</protein>
<evidence type="ECO:0000256" key="3">
    <source>
        <dbReference type="ARBA" id="ARBA00022679"/>
    </source>
</evidence>
<dbReference type="SFLD" id="SFLDG01082">
    <property type="entry name" value="B12-binding_domain_containing"/>
    <property type="match status" value="1"/>
</dbReference>
<evidence type="ECO:0000256" key="6">
    <source>
        <dbReference type="ARBA" id="ARBA00023004"/>
    </source>
</evidence>
<proteinExistence type="predicted"/>
<dbReference type="EMBL" id="PEWV01000060">
    <property type="protein sequence ID" value="PIU41392.1"/>
    <property type="molecule type" value="Genomic_DNA"/>
</dbReference>
<dbReference type="InterPro" id="IPR034466">
    <property type="entry name" value="Methyltransferase_Class_B"/>
</dbReference>
<dbReference type="InterPro" id="IPR006638">
    <property type="entry name" value="Elp3/MiaA/NifB-like_rSAM"/>
</dbReference>
<comment type="cofactor">
    <cofactor evidence="1">
        <name>[4Fe-4S] cluster</name>
        <dbReference type="ChEBI" id="CHEBI:49883"/>
    </cofactor>
</comment>
<dbReference type="InterPro" id="IPR023404">
    <property type="entry name" value="rSAM_horseshoe"/>
</dbReference>
<organism evidence="9 10">
    <name type="scientific">Candidatus Aquitaenariimonas noxiae</name>
    <dbReference type="NCBI Taxonomy" id="1974741"/>
    <lineage>
        <taxon>Bacteria</taxon>
        <taxon>Pseudomonadati</taxon>
        <taxon>Candidatus Omnitrophota</taxon>
        <taxon>Candidatus Aquitaenariimonas</taxon>
    </lineage>
</organism>
<dbReference type="Pfam" id="PF02310">
    <property type="entry name" value="B12-binding"/>
    <property type="match status" value="1"/>
</dbReference>
<dbReference type="InterPro" id="IPR058240">
    <property type="entry name" value="rSAM_sf"/>
</dbReference>
<dbReference type="Proteomes" id="UP000230052">
    <property type="component" value="Unassembled WGS sequence"/>
</dbReference>
<dbReference type="PROSITE" id="PS51918">
    <property type="entry name" value="RADICAL_SAM"/>
    <property type="match status" value="1"/>
</dbReference>
<name>A0A2J0KS48_9BACT</name>